<keyword evidence="6 9" id="KW-0408">Iron</keyword>
<evidence type="ECO:0000256" key="7">
    <source>
        <dbReference type="ARBA" id="ARBA00023014"/>
    </source>
</evidence>
<keyword evidence="9" id="KW-0004">4Fe-4S</keyword>
<dbReference type="SFLD" id="SFLDF00288">
    <property type="entry name" value="HemN-like__clustered_with_nucl"/>
    <property type="match status" value="1"/>
</dbReference>
<keyword evidence="5 9" id="KW-0479">Metal-binding</keyword>
<dbReference type="RefSeq" id="WP_074692973.1">
    <property type="nucleotide sequence ID" value="NZ_FNOJ01000007.1"/>
</dbReference>
<dbReference type="PROSITE" id="PS51918">
    <property type="entry name" value="RADICAL_SAM"/>
    <property type="match status" value="1"/>
</dbReference>
<evidence type="ECO:0000259" key="10">
    <source>
        <dbReference type="PROSITE" id="PS51918"/>
    </source>
</evidence>
<comment type="similarity">
    <text evidence="1">Belongs to the anaerobic coproporphyrinogen-III oxidase family. HemW subfamily.</text>
</comment>
<keyword evidence="3 9" id="KW-0349">Heme</keyword>
<keyword evidence="7 9" id="KW-0411">Iron-sulfur</keyword>
<evidence type="ECO:0000256" key="8">
    <source>
        <dbReference type="ARBA" id="ARBA00023186"/>
    </source>
</evidence>
<dbReference type="InterPro" id="IPR058240">
    <property type="entry name" value="rSAM_sf"/>
</dbReference>
<evidence type="ECO:0000256" key="1">
    <source>
        <dbReference type="ARBA" id="ARBA00006100"/>
    </source>
</evidence>
<dbReference type="PANTHER" id="PTHR13932:SF5">
    <property type="entry name" value="RADICAL S-ADENOSYL METHIONINE DOMAIN-CONTAINING PROTEIN 1, MITOCHONDRIAL"/>
    <property type="match status" value="1"/>
</dbReference>
<dbReference type="CDD" id="cd01335">
    <property type="entry name" value="Radical_SAM"/>
    <property type="match status" value="1"/>
</dbReference>
<evidence type="ECO:0000256" key="5">
    <source>
        <dbReference type="ARBA" id="ARBA00022723"/>
    </source>
</evidence>
<dbReference type="GO" id="GO:0046872">
    <property type="term" value="F:metal ion binding"/>
    <property type="evidence" value="ECO:0007669"/>
    <property type="project" value="UniProtKB-UniRule"/>
</dbReference>
<dbReference type="InterPro" id="IPR006638">
    <property type="entry name" value="Elp3/MiaA/NifB-like_rSAM"/>
</dbReference>
<dbReference type="AlphaFoldDB" id="A0A1H2UAA2"/>
<dbReference type="InterPro" id="IPR004559">
    <property type="entry name" value="HemW-like"/>
</dbReference>
<dbReference type="Gene3D" id="3.20.20.70">
    <property type="entry name" value="Aldolase class I"/>
    <property type="match status" value="1"/>
</dbReference>
<dbReference type="Pfam" id="PF04055">
    <property type="entry name" value="Radical_SAM"/>
    <property type="match status" value="1"/>
</dbReference>
<dbReference type="NCBIfam" id="TIGR00539">
    <property type="entry name" value="hemN_rel"/>
    <property type="match status" value="1"/>
</dbReference>
<dbReference type="GO" id="GO:0006779">
    <property type="term" value="P:porphyrin-containing compound biosynthetic process"/>
    <property type="evidence" value="ECO:0007669"/>
    <property type="project" value="InterPro"/>
</dbReference>
<evidence type="ECO:0000313" key="11">
    <source>
        <dbReference type="EMBL" id="SDW52980.1"/>
    </source>
</evidence>
<dbReference type="Pfam" id="PF06969">
    <property type="entry name" value="HemN_C"/>
    <property type="match status" value="1"/>
</dbReference>
<dbReference type="EMBL" id="FNOJ01000007">
    <property type="protein sequence ID" value="SDW52980.1"/>
    <property type="molecule type" value="Genomic_DNA"/>
</dbReference>
<evidence type="ECO:0000256" key="6">
    <source>
        <dbReference type="ARBA" id="ARBA00023004"/>
    </source>
</evidence>
<dbReference type="SMART" id="SM00729">
    <property type="entry name" value="Elp3"/>
    <property type="match status" value="1"/>
</dbReference>
<protein>
    <recommendedName>
        <fullName evidence="2 9">Heme chaperone HemW</fullName>
    </recommendedName>
</protein>
<dbReference type="SFLD" id="SFLDF00562">
    <property type="entry name" value="HemN-like__clustered_with_heat"/>
    <property type="match status" value="1"/>
</dbReference>
<dbReference type="SFLD" id="SFLDG01065">
    <property type="entry name" value="anaerobic_coproporphyrinogen-I"/>
    <property type="match status" value="2"/>
</dbReference>
<dbReference type="SFLD" id="SFLDG01082">
    <property type="entry name" value="B12-binding_domain_containing"/>
    <property type="match status" value="1"/>
</dbReference>
<keyword evidence="9" id="KW-0963">Cytoplasm</keyword>
<gene>
    <name evidence="11" type="ORF">SAMN04489725_107114</name>
</gene>
<dbReference type="GO" id="GO:0051539">
    <property type="term" value="F:4 iron, 4 sulfur cluster binding"/>
    <property type="evidence" value="ECO:0007669"/>
    <property type="project" value="UniProtKB-UniRule"/>
</dbReference>
<organism evidence="11 12">
    <name type="scientific">Alicyclobacillus hesperidum</name>
    <dbReference type="NCBI Taxonomy" id="89784"/>
    <lineage>
        <taxon>Bacteria</taxon>
        <taxon>Bacillati</taxon>
        <taxon>Bacillota</taxon>
        <taxon>Bacilli</taxon>
        <taxon>Bacillales</taxon>
        <taxon>Alicyclobacillaceae</taxon>
        <taxon>Alicyclobacillus</taxon>
    </lineage>
</organism>
<dbReference type="Proteomes" id="UP000182589">
    <property type="component" value="Unassembled WGS sequence"/>
</dbReference>
<proteinExistence type="inferred from homology"/>
<sequence>MADWLDREAGAWPRSLYVHIPFCKSRCFYCDFNTYVAPERVMEDYVEGLAREWEMIAQAGVPPLRTVFFGGGTPTLLADPLLARMLQSLHAHFSLDEEAEVTFEANPDSITPEKLRVLREYGVNRISFGAQTFRDHLLMAIGRAHDSEAIATAVDAAFEAGFGHINIDLMFGLPEQTIEDVEDSLLRVLALPVDHVSAYWLKVEPGTPFAKWQELGQLPLPGEDEEADMYDLVRDTLTQRGFRHYEISNFAKPGAEARHNLVYWRNQPYLAAGAGAHGYVGGVRHENLRKIRDYLDAIALGRRPYAEETAISIAERMEDQVMLGLRLAEGVSAPRFQERFGLSVEEAFGDVWRGLLAQGLVVEAEGGYRIPAGYWPVANAIFAKCIGAVTVD</sequence>
<dbReference type="InterPro" id="IPR034505">
    <property type="entry name" value="Coproporphyrinogen-III_oxidase"/>
</dbReference>
<dbReference type="SFLD" id="SFLDS00029">
    <property type="entry name" value="Radical_SAM"/>
    <property type="match status" value="2"/>
</dbReference>
<dbReference type="InterPro" id="IPR010723">
    <property type="entry name" value="HemN_C"/>
</dbReference>
<dbReference type="InterPro" id="IPR007197">
    <property type="entry name" value="rSAM"/>
</dbReference>
<keyword evidence="8 9" id="KW-0143">Chaperone</keyword>
<reference evidence="12" key="1">
    <citation type="submission" date="2016-10" db="EMBL/GenBank/DDBJ databases">
        <authorList>
            <person name="Varghese N."/>
        </authorList>
    </citation>
    <scope>NUCLEOTIDE SEQUENCE [LARGE SCALE GENOMIC DNA]</scope>
    <source>
        <strain evidence="12">DSM 12489</strain>
    </source>
</reference>
<evidence type="ECO:0000256" key="3">
    <source>
        <dbReference type="ARBA" id="ARBA00022617"/>
    </source>
</evidence>
<dbReference type="GO" id="GO:0005737">
    <property type="term" value="C:cytoplasm"/>
    <property type="evidence" value="ECO:0007669"/>
    <property type="project" value="UniProtKB-SubCell"/>
</dbReference>
<comment type="subcellular location">
    <subcellularLocation>
        <location evidence="9">Cytoplasm</location>
    </subcellularLocation>
</comment>
<keyword evidence="4 9" id="KW-0949">S-adenosyl-L-methionine</keyword>
<accession>A0A1H2UAA2</accession>
<dbReference type="STRING" id="89784.SAMN04489725_107114"/>
<feature type="domain" description="Radical SAM core" evidence="10">
    <location>
        <begin position="8"/>
        <end position="243"/>
    </location>
</feature>
<evidence type="ECO:0000256" key="2">
    <source>
        <dbReference type="ARBA" id="ARBA00017228"/>
    </source>
</evidence>
<dbReference type="PANTHER" id="PTHR13932">
    <property type="entry name" value="COPROPORPHYRINIGEN III OXIDASE"/>
    <property type="match status" value="1"/>
</dbReference>
<dbReference type="SUPFAM" id="SSF102114">
    <property type="entry name" value="Radical SAM enzymes"/>
    <property type="match status" value="1"/>
</dbReference>
<evidence type="ECO:0000256" key="4">
    <source>
        <dbReference type="ARBA" id="ARBA00022691"/>
    </source>
</evidence>
<dbReference type="GO" id="GO:0004109">
    <property type="term" value="F:coproporphyrinogen oxidase activity"/>
    <property type="evidence" value="ECO:0007669"/>
    <property type="project" value="InterPro"/>
</dbReference>
<keyword evidence="12" id="KW-1185">Reference proteome</keyword>
<dbReference type="InterPro" id="IPR013785">
    <property type="entry name" value="Aldolase_TIM"/>
</dbReference>
<comment type="function">
    <text evidence="9">Probably acts as a heme chaperone, transferring heme to an unknown acceptor. Binds one molecule of heme per monomer, possibly covalently. Binds 1 [4Fe-4S] cluster. The cluster is coordinated with 3 cysteines and an exchangeable S-adenosyl-L-methionine.</text>
</comment>
<name>A0A1H2UAA2_9BACL</name>
<evidence type="ECO:0000313" key="12">
    <source>
        <dbReference type="Proteomes" id="UP000182589"/>
    </source>
</evidence>
<evidence type="ECO:0000256" key="9">
    <source>
        <dbReference type="RuleBase" id="RU364116"/>
    </source>
</evidence>